<dbReference type="EC" id="2.5.1.78" evidence="3"/>
<proteinExistence type="inferred from homology"/>
<dbReference type="InterPro" id="IPR002180">
    <property type="entry name" value="LS/RS"/>
</dbReference>
<organism evidence="7 8">
    <name type="scientific">Curtobacterium caseinilyticum</name>
    <dbReference type="NCBI Taxonomy" id="3055137"/>
    <lineage>
        <taxon>Bacteria</taxon>
        <taxon>Bacillati</taxon>
        <taxon>Actinomycetota</taxon>
        <taxon>Actinomycetes</taxon>
        <taxon>Micrococcales</taxon>
        <taxon>Microbacteriaceae</taxon>
        <taxon>Curtobacterium</taxon>
    </lineage>
</organism>
<evidence type="ECO:0000256" key="3">
    <source>
        <dbReference type="ARBA" id="ARBA00012664"/>
    </source>
</evidence>
<dbReference type="PANTHER" id="PTHR21058">
    <property type="entry name" value="6,7-DIMETHYL-8-RIBITYLLUMAZINE SYNTHASE DMRL SYNTHASE LUMAZINE SYNTHASE"/>
    <property type="match status" value="1"/>
</dbReference>
<dbReference type="RefSeq" id="WP_289473224.1">
    <property type="nucleotide sequence ID" value="NZ_JAUCMN010000004.1"/>
</dbReference>
<evidence type="ECO:0000313" key="7">
    <source>
        <dbReference type="EMBL" id="MDM7891445.1"/>
    </source>
</evidence>
<dbReference type="InterPro" id="IPR034964">
    <property type="entry name" value="LS"/>
</dbReference>
<dbReference type="GO" id="GO:0000906">
    <property type="term" value="F:6,7-dimethyl-8-ribityllumazine synthase activity"/>
    <property type="evidence" value="ECO:0007669"/>
    <property type="project" value="UniProtKB-EC"/>
</dbReference>
<evidence type="ECO:0000256" key="6">
    <source>
        <dbReference type="ARBA" id="ARBA00048785"/>
    </source>
</evidence>
<sequence length="156" mass="16394">MTAQTDHAHAHEDLPAIDVIVADANRWATDQLLARATAVLEPSTERVLRLSRVPGCFELPVACRWALEAGSRGIVVLGAVISDGTAHGAQLADAVTTSLAVMSGETGVPIAFGVLTVDTPDEALDRIGTPQSRWDKGRDAALALEAMLENSPRTAC</sequence>
<protein>
    <recommendedName>
        <fullName evidence="3">6,7-dimethyl-8-ribityllumazine synthase</fullName>
        <ecNumber evidence="3">2.5.1.78</ecNumber>
    </recommendedName>
</protein>
<dbReference type="Pfam" id="PF00885">
    <property type="entry name" value="DMRL_synthase"/>
    <property type="match status" value="1"/>
</dbReference>
<reference evidence="7 8" key="1">
    <citation type="submission" date="2023-06" db="EMBL/GenBank/DDBJ databases">
        <authorList>
            <person name="Feng G."/>
            <person name="Li J."/>
            <person name="Zhu H."/>
        </authorList>
    </citation>
    <scope>NUCLEOTIDE SEQUENCE [LARGE SCALE GENOMIC DNA]</scope>
    <source>
        <strain evidence="7 8">RHCKG28</strain>
    </source>
</reference>
<keyword evidence="4" id="KW-0686">Riboflavin biosynthesis</keyword>
<comment type="pathway">
    <text evidence="1">Cofactor biosynthesis; riboflavin biosynthesis; riboflavin from 2-hydroxy-3-oxobutyl phosphate and 5-amino-6-(D-ribitylamino)uracil: step 1/2.</text>
</comment>
<dbReference type="EMBL" id="JAUCMN010000004">
    <property type="protein sequence ID" value="MDM7891445.1"/>
    <property type="molecule type" value="Genomic_DNA"/>
</dbReference>
<keyword evidence="8" id="KW-1185">Reference proteome</keyword>
<evidence type="ECO:0000256" key="2">
    <source>
        <dbReference type="ARBA" id="ARBA00007424"/>
    </source>
</evidence>
<evidence type="ECO:0000256" key="4">
    <source>
        <dbReference type="ARBA" id="ARBA00022619"/>
    </source>
</evidence>
<evidence type="ECO:0000256" key="1">
    <source>
        <dbReference type="ARBA" id="ARBA00004917"/>
    </source>
</evidence>
<keyword evidence="5 7" id="KW-0808">Transferase</keyword>
<comment type="caution">
    <text evidence="7">The sequence shown here is derived from an EMBL/GenBank/DDBJ whole genome shotgun (WGS) entry which is preliminary data.</text>
</comment>
<dbReference type="Proteomes" id="UP001236404">
    <property type="component" value="Unassembled WGS sequence"/>
</dbReference>
<dbReference type="Gene3D" id="3.40.50.960">
    <property type="entry name" value="Lumazine/riboflavin synthase"/>
    <property type="match status" value="1"/>
</dbReference>
<dbReference type="PANTHER" id="PTHR21058:SF0">
    <property type="entry name" value="6,7-DIMETHYL-8-RIBITYLLUMAZINE SYNTHASE"/>
    <property type="match status" value="1"/>
</dbReference>
<evidence type="ECO:0000313" key="8">
    <source>
        <dbReference type="Proteomes" id="UP001236404"/>
    </source>
</evidence>
<name>A0ABT7TPB3_9MICO</name>
<comment type="catalytic activity">
    <reaction evidence="6">
        <text>(2S)-2-hydroxy-3-oxobutyl phosphate + 5-amino-6-(D-ribitylamino)uracil = 6,7-dimethyl-8-(1-D-ribityl)lumazine + phosphate + 2 H2O + H(+)</text>
        <dbReference type="Rhea" id="RHEA:26152"/>
        <dbReference type="ChEBI" id="CHEBI:15377"/>
        <dbReference type="ChEBI" id="CHEBI:15378"/>
        <dbReference type="ChEBI" id="CHEBI:15934"/>
        <dbReference type="ChEBI" id="CHEBI:43474"/>
        <dbReference type="ChEBI" id="CHEBI:58201"/>
        <dbReference type="ChEBI" id="CHEBI:58830"/>
        <dbReference type="EC" id="2.5.1.78"/>
    </reaction>
</comment>
<evidence type="ECO:0000256" key="5">
    <source>
        <dbReference type="ARBA" id="ARBA00022679"/>
    </source>
</evidence>
<accession>A0ABT7TPB3</accession>
<dbReference type="SUPFAM" id="SSF52121">
    <property type="entry name" value="Lumazine synthase"/>
    <property type="match status" value="1"/>
</dbReference>
<gene>
    <name evidence="7" type="ORF">QUG93_07090</name>
</gene>
<comment type="similarity">
    <text evidence="2">Belongs to the DMRL synthase family.</text>
</comment>
<dbReference type="InterPro" id="IPR036467">
    <property type="entry name" value="LS/RS_sf"/>
</dbReference>